<accession>A0A4U3LBW7</accession>
<name>A0A4U3LBW7_9BACT</name>
<dbReference type="InterPro" id="IPR051783">
    <property type="entry name" value="NAD(P)-dependent_oxidoreduct"/>
</dbReference>
<protein>
    <submittedName>
        <fullName evidence="2">NAD-dependent epimerase/dehydratase family protein</fullName>
    </submittedName>
</protein>
<dbReference type="PANTHER" id="PTHR48079">
    <property type="entry name" value="PROTEIN YEEZ"/>
    <property type="match status" value="1"/>
</dbReference>
<proteinExistence type="predicted"/>
<dbReference type="GO" id="GO:0005737">
    <property type="term" value="C:cytoplasm"/>
    <property type="evidence" value="ECO:0007669"/>
    <property type="project" value="TreeGrafter"/>
</dbReference>
<dbReference type="Proteomes" id="UP000305848">
    <property type="component" value="Unassembled WGS sequence"/>
</dbReference>
<dbReference type="GO" id="GO:0004029">
    <property type="term" value="F:aldehyde dehydrogenase (NAD+) activity"/>
    <property type="evidence" value="ECO:0007669"/>
    <property type="project" value="TreeGrafter"/>
</dbReference>
<keyword evidence="3" id="KW-1185">Reference proteome</keyword>
<dbReference type="InterPro" id="IPR001509">
    <property type="entry name" value="Epimerase_deHydtase"/>
</dbReference>
<dbReference type="Gene3D" id="3.40.50.720">
    <property type="entry name" value="NAD(P)-binding Rossmann-like Domain"/>
    <property type="match status" value="1"/>
</dbReference>
<dbReference type="SUPFAM" id="SSF51735">
    <property type="entry name" value="NAD(P)-binding Rossmann-fold domains"/>
    <property type="match status" value="1"/>
</dbReference>
<dbReference type="PANTHER" id="PTHR48079:SF6">
    <property type="entry name" value="NAD(P)-BINDING DOMAIN-CONTAINING PROTEIN-RELATED"/>
    <property type="match status" value="1"/>
</dbReference>
<dbReference type="EMBL" id="SZQL01000001">
    <property type="protein sequence ID" value="TKK71546.1"/>
    <property type="molecule type" value="Genomic_DNA"/>
</dbReference>
<evidence type="ECO:0000313" key="3">
    <source>
        <dbReference type="Proteomes" id="UP000305848"/>
    </source>
</evidence>
<feature type="domain" description="NAD-dependent epimerase/dehydratase" evidence="1">
    <location>
        <begin position="3"/>
        <end position="231"/>
    </location>
</feature>
<dbReference type="OrthoDB" id="9803111at2"/>
<evidence type="ECO:0000313" key="2">
    <source>
        <dbReference type="EMBL" id="TKK71546.1"/>
    </source>
</evidence>
<reference evidence="2 3" key="1">
    <citation type="submission" date="2019-05" db="EMBL/GenBank/DDBJ databases">
        <title>Panacibacter sp. strain 17mud1-8 Genome sequencing and assembly.</title>
        <authorList>
            <person name="Chhetri G."/>
        </authorList>
    </citation>
    <scope>NUCLEOTIDE SEQUENCE [LARGE SCALE GENOMIC DNA]</scope>
    <source>
        <strain evidence="2 3">17mud1-8</strain>
    </source>
</reference>
<dbReference type="RefSeq" id="WP_137259786.1">
    <property type="nucleotide sequence ID" value="NZ_SZQL01000001.1"/>
</dbReference>
<gene>
    <name evidence="2" type="ORF">FC093_00530</name>
</gene>
<evidence type="ECO:0000259" key="1">
    <source>
        <dbReference type="Pfam" id="PF01370"/>
    </source>
</evidence>
<comment type="caution">
    <text evidence="2">The sequence shown here is derived from an EMBL/GenBank/DDBJ whole genome shotgun (WGS) entry which is preliminary data.</text>
</comment>
<organism evidence="2 3">
    <name type="scientific">Ilyomonas limi</name>
    <dbReference type="NCBI Taxonomy" id="2575867"/>
    <lineage>
        <taxon>Bacteria</taxon>
        <taxon>Pseudomonadati</taxon>
        <taxon>Bacteroidota</taxon>
        <taxon>Chitinophagia</taxon>
        <taxon>Chitinophagales</taxon>
        <taxon>Chitinophagaceae</taxon>
        <taxon>Ilyomonas</taxon>
    </lineage>
</organism>
<dbReference type="InterPro" id="IPR036291">
    <property type="entry name" value="NAD(P)-bd_dom_sf"/>
</dbReference>
<dbReference type="AlphaFoldDB" id="A0A4U3LBW7"/>
<dbReference type="Pfam" id="PF01370">
    <property type="entry name" value="Epimerase"/>
    <property type="match status" value="1"/>
</dbReference>
<sequence>MNIFISGATGFIGRALSLTLAEQGHTIHALSRRNNHPLLPVHPNIRVFLGDISSKNSLVAAMQGCEQAYHTAALAKMWTKNKNEFHEVNVAGTRNILEAANEAGVGKIVHTSSCGVIGPTLKYPMTEEDPRITGFPIHYERTKYLAELEVREFVKKGMNVVIASPSRVYGKGPITDSNTVGKIVTAYLRGKWRVNPANGRQVSNYAYLDDVVQGHIAAMQHGIAGHRYILGGEDVSFNAFFDTVRQLSGVHHRLINVPQPAIKWYSWIEWLKTSITGQPPFFLPEFADRLKYDQKYSSQKAIDQLGYRITPFPEGMQQMIQYYLQQKN</sequence>